<reference evidence="2 3" key="3">
    <citation type="submission" date="2020-02" db="EMBL/GenBank/DDBJ databases">
        <title>Flavobacterium profundi sp. nov., isolated from a deep-sea seamount.</title>
        <authorList>
            <person name="Zhang D.-C."/>
        </authorList>
    </citation>
    <scope>NUCLEOTIDE SEQUENCE [LARGE SCALE GENOMIC DNA]</scope>
    <source>
        <strain evidence="2 3">EC11</strain>
    </source>
</reference>
<protein>
    <recommendedName>
        <fullName evidence="4">DUF5666 domain-containing protein</fullName>
    </recommendedName>
</protein>
<keyword evidence="3" id="KW-1185">Reference proteome</keyword>
<reference evidence="3" key="1">
    <citation type="submission" date="2019-05" db="EMBL/GenBank/DDBJ databases">
        <title>Flavobacterium profundi sp. nov., isolated from a deep-sea seamount.</title>
        <authorList>
            <person name="Zhang D.-C."/>
        </authorList>
    </citation>
    <scope>NUCLEOTIDE SEQUENCE [LARGE SCALE GENOMIC DNA]</scope>
    <source>
        <strain evidence="3">EC11</strain>
    </source>
</reference>
<reference evidence="2 3" key="2">
    <citation type="submission" date="2019-05" db="EMBL/GenBank/DDBJ databases">
        <authorList>
            <person name="Lianzixin W."/>
        </authorList>
    </citation>
    <scope>NUCLEOTIDE SEQUENCE [LARGE SCALE GENOMIC DNA]</scope>
    <source>
        <strain evidence="2 3">EC11</strain>
    </source>
</reference>
<dbReference type="EMBL" id="VEVQ02000013">
    <property type="protein sequence ID" value="NHN27392.1"/>
    <property type="molecule type" value="Genomic_DNA"/>
</dbReference>
<dbReference type="Proteomes" id="UP000817854">
    <property type="component" value="Unassembled WGS sequence"/>
</dbReference>
<accession>A0ABX0IUA7</accession>
<dbReference type="RefSeq" id="WP_140963903.1">
    <property type="nucleotide sequence ID" value="NZ_VEVQ02000013.1"/>
</dbReference>
<organism evidence="2 3">
    <name type="scientific">Flavobacterium jejuense</name>
    <dbReference type="NCBI Taxonomy" id="1544455"/>
    <lineage>
        <taxon>Bacteria</taxon>
        <taxon>Pseudomonadati</taxon>
        <taxon>Bacteroidota</taxon>
        <taxon>Flavobacteriia</taxon>
        <taxon>Flavobacteriales</taxon>
        <taxon>Flavobacteriaceae</taxon>
        <taxon>Flavobacterium</taxon>
    </lineage>
</organism>
<evidence type="ECO:0000313" key="3">
    <source>
        <dbReference type="Proteomes" id="UP000817854"/>
    </source>
</evidence>
<keyword evidence="1" id="KW-0732">Signal</keyword>
<evidence type="ECO:0000256" key="1">
    <source>
        <dbReference type="SAM" id="SignalP"/>
    </source>
</evidence>
<feature type="chain" id="PRO_5047268422" description="DUF5666 domain-containing protein" evidence="1">
    <location>
        <begin position="24"/>
        <end position="105"/>
    </location>
</feature>
<feature type="signal peptide" evidence="1">
    <location>
        <begin position="1"/>
        <end position="23"/>
    </location>
</feature>
<evidence type="ECO:0000313" key="2">
    <source>
        <dbReference type="EMBL" id="NHN27392.1"/>
    </source>
</evidence>
<sequence length="105" mass="11447">MRKIAIIMLVSFSFVLVSFNALETSKSSIEKNIGASFSLINDTKDKVSIYTGTGFVSLNKGSKTSIGCNVGKEVRWAESGKKGDVIFKITKEMCGKTLKLSNLMK</sequence>
<proteinExistence type="predicted"/>
<evidence type="ECO:0008006" key="4">
    <source>
        <dbReference type="Google" id="ProtNLM"/>
    </source>
</evidence>
<comment type="caution">
    <text evidence="2">The sequence shown here is derived from an EMBL/GenBank/DDBJ whole genome shotgun (WGS) entry which is preliminary data.</text>
</comment>
<gene>
    <name evidence="2" type="ORF">FIA58_017060</name>
</gene>
<name>A0ABX0IUA7_9FLAO</name>